<dbReference type="InterPro" id="IPR008936">
    <property type="entry name" value="Rho_GTPase_activation_prot"/>
</dbReference>
<feature type="compositionally biased region" description="Basic and acidic residues" evidence="2">
    <location>
        <begin position="316"/>
        <end position="330"/>
    </location>
</feature>
<dbReference type="SUPFAM" id="SSF48350">
    <property type="entry name" value="GTPase activation domain, GAP"/>
    <property type="match status" value="1"/>
</dbReference>
<keyword evidence="1" id="KW-0343">GTPase activation</keyword>
<dbReference type="Gene3D" id="1.10.555.10">
    <property type="entry name" value="Rho GTPase activation protein"/>
    <property type="match status" value="1"/>
</dbReference>
<evidence type="ECO:0000256" key="1">
    <source>
        <dbReference type="ARBA" id="ARBA00022468"/>
    </source>
</evidence>
<dbReference type="SMART" id="SM00324">
    <property type="entry name" value="RhoGAP"/>
    <property type="match status" value="1"/>
</dbReference>
<dbReference type="SMART" id="SM00233">
    <property type="entry name" value="PH"/>
    <property type="match status" value="1"/>
</dbReference>
<evidence type="ECO:0000256" key="2">
    <source>
        <dbReference type="SAM" id="MobiDB-lite"/>
    </source>
</evidence>
<dbReference type="SUPFAM" id="SSF50729">
    <property type="entry name" value="PH domain-like"/>
    <property type="match status" value="1"/>
</dbReference>
<feature type="compositionally biased region" description="Basic and acidic residues" evidence="2">
    <location>
        <begin position="940"/>
        <end position="950"/>
    </location>
</feature>
<feature type="compositionally biased region" description="Basic and acidic residues" evidence="2">
    <location>
        <begin position="655"/>
        <end position="678"/>
    </location>
</feature>
<dbReference type="Pfam" id="PF00620">
    <property type="entry name" value="RhoGAP"/>
    <property type="match status" value="1"/>
</dbReference>
<reference evidence="6" key="1">
    <citation type="submission" date="2025-08" db="UniProtKB">
        <authorList>
            <consortium name="RefSeq"/>
        </authorList>
    </citation>
    <scope>IDENTIFICATION</scope>
    <source>
        <tissue evidence="6">Testes</tissue>
    </source>
</reference>
<feature type="region of interest" description="Disordered" evidence="2">
    <location>
        <begin position="900"/>
        <end position="1041"/>
    </location>
</feature>
<dbReference type="InterPro" id="IPR041681">
    <property type="entry name" value="PH_9"/>
</dbReference>
<name>A0ABM0M237_SACKO</name>
<feature type="compositionally biased region" description="Polar residues" evidence="2">
    <location>
        <begin position="276"/>
        <end position="288"/>
    </location>
</feature>
<dbReference type="InterPro" id="IPR001605">
    <property type="entry name" value="PH_dom-spectrin-type"/>
</dbReference>
<protein>
    <submittedName>
        <fullName evidence="6">Rho GTPase-activating protein 21-like</fullName>
    </submittedName>
</protein>
<dbReference type="InterPro" id="IPR001849">
    <property type="entry name" value="PH_domain"/>
</dbReference>
<evidence type="ECO:0000313" key="6">
    <source>
        <dbReference type="RefSeq" id="XP_006814078.1"/>
    </source>
</evidence>
<keyword evidence="5" id="KW-1185">Reference proteome</keyword>
<dbReference type="PROSITE" id="PS50238">
    <property type="entry name" value="RHOGAP"/>
    <property type="match status" value="1"/>
</dbReference>
<feature type="compositionally biased region" description="Polar residues" evidence="2">
    <location>
        <begin position="1024"/>
        <end position="1041"/>
    </location>
</feature>
<accession>A0ABM0M237</accession>
<dbReference type="Proteomes" id="UP000694865">
    <property type="component" value="Unplaced"/>
</dbReference>
<dbReference type="PANTHER" id="PTHR23175:SF23">
    <property type="entry name" value="PDZ DOMAIN-CONTAINING PROTEIN"/>
    <property type="match status" value="1"/>
</dbReference>
<dbReference type="PRINTS" id="PR00683">
    <property type="entry name" value="SPECTRINPH"/>
</dbReference>
<evidence type="ECO:0000259" key="3">
    <source>
        <dbReference type="PROSITE" id="PS50003"/>
    </source>
</evidence>
<dbReference type="GeneID" id="102803527"/>
<feature type="compositionally biased region" description="Polar residues" evidence="2">
    <location>
        <begin position="990"/>
        <end position="1000"/>
    </location>
</feature>
<feature type="domain" description="PH" evidence="3">
    <location>
        <begin position="143"/>
        <end position="253"/>
    </location>
</feature>
<feature type="compositionally biased region" description="Basic and acidic residues" evidence="2">
    <location>
        <begin position="960"/>
        <end position="982"/>
    </location>
</feature>
<dbReference type="InterPro" id="IPR000198">
    <property type="entry name" value="RhoGAP_dom"/>
</dbReference>
<proteinExistence type="predicted"/>
<dbReference type="Gene3D" id="2.30.29.30">
    <property type="entry name" value="Pleckstrin-homology domain (PH domain)/Phosphotyrosine-binding domain (PTB)"/>
    <property type="match status" value="1"/>
</dbReference>
<feature type="compositionally biased region" description="Low complexity" evidence="2">
    <location>
        <begin position="679"/>
        <end position="690"/>
    </location>
</feature>
<feature type="region of interest" description="Disordered" evidence="2">
    <location>
        <begin position="821"/>
        <end position="874"/>
    </location>
</feature>
<gene>
    <name evidence="6" type="primary">LOC102803527</name>
</gene>
<feature type="region of interest" description="Disordered" evidence="2">
    <location>
        <begin position="636"/>
        <end position="716"/>
    </location>
</feature>
<feature type="region of interest" description="Disordered" evidence="2">
    <location>
        <begin position="276"/>
        <end position="349"/>
    </location>
</feature>
<feature type="compositionally biased region" description="Polar residues" evidence="2">
    <location>
        <begin position="691"/>
        <end position="707"/>
    </location>
</feature>
<evidence type="ECO:0000259" key="4">
    <source>
        <dbReference type="PROSITE" id="PS50238"/>
    </source>
</evidence>
<feature type="region of interest" description="Disordered" evidence="2">
    <location>
        <begin position="587"/>
        <end position="620"/>
    </location>
</feature>
<organism evidence="5 6">
    <name type="scientific">Saccoglossus kowalevskii</name>
    <name type="common">Acorn worm</name>
    <dbReference type="NCBI Taxonomy" id="10224"/>
    <lineage>
        <taxon>Eukaryota</taxon>
        <taxon>Metazoa</taxon>
        <taxon>Hemichordata</taxon>
        <taxon>Enteropneusta</taxon>
        <taxon>Harrimaniidae</taxon>
        <taxon>Saccoglossus</taxon>
    </lineage>
</organism>
<dbReference type="PROSITE" id="PS50003">
    <property type="entry name" value="PH_DOMAIN"/>
    <property type="match status" value="1"/>
</dbReference>
<dbReference type="CDD" id="cd01253">
    <property type="entry name" value="PH_ARHGAP21-like"/>
    <property type="match status" value="1"/>
</dbReference>
<feature type="compositionally biased region" description="Basic and acidic residues" evidence="2">
    <location>
        <begin position="13"/>
        <end position="22"/>
    </location>
</feature>
<feature type="compositionally biased region" description="Basic residues" evidence="2">
    <location>
        <begin position="331"/>
        <end position="344"/>
    </location>
</feature>
<dbReference type="RefSeq" id="XP_006814078.1">
    <property type="nucleotide sequence ID" value="XM_006814015.1"/>
</dbReference>
<dbReference type="PANTHER" id="PTHR23175">
    <property type="entry name" value="PDZ DOMAIN-CONTAINING PROTEIN"/>
    <property type="match status" value="1"/>
</dbReference>
<dbReference type="Pfam" id="PF15410">
    <property type="entry name" value="PH_9"/>
    <property type="match status" value="1"/>
</dbReference>
<evidence type="ECO:0000313" key="5">
    <source>
        <dbReference type="Proteomes" id="UP000694865"/>
    </source>
</evidence>
<feature type="region of interest" description="Disordered" evidence="2">
    <location>
        <begin position="1"/>
        <end position="72"/>
    </location>
</feature>
<feature type="compositionally biased region" description="Polar residues" evidence="2">
    <location>
        <begin position="864"/>
        <end position="874"/>
    </location>
</feature>
<feature type="compositionally biased region" description="Low complexity" evidence="2">
    <location>
        <begin position="43"/>
        <end position="56"/>
    </location>
</feature>
<sequence>MRERLQSGARLRARSEDRRSSRYNEFGNRSIFTAVEFTDDATSSSSGSAPGSRKSSVNTARPPSPDSGKRRTSYLMATSSDDPVILGASMDVESYSPTVNMKTPNKRNPSIKKLKSFFGEGTPRIVEASEKSQDSASPSRLYDIAREGQLYCKVEAKDGKRASDRSWKPVYGVLKAHVLYLSKEKKDVSAMSPTSMEEHPISIKSAIVDIAYDYTKKKNVFRLCTYSGSEYLLQAPDTKAMLDWISVIQANNNPDADDAGVAREALIVRKTAQQENLLGVPNQPSNKHPLSPGSHRRKFTLRSASPGPHGRKPLKEHKEKDESTPKEGKSKPHNWKGKISRISKKFGPGSPVVDGNVNGTFNVVLEACPPSPNNEFVPYVVEVCCTIVESIGLDFTGIYRVPGNTSGVTHLQEECDKGMEDINLEDKKWKDVNVVGSLLKSFFRKLPEPIVPSDLYGLFIEANRKEEPTERMSELRRLVHQLPDHHFETLRFLAKHLKNIADNCHANKMEARNLAIVFGPTLVRPAEENMVIMVTDMSDQCRIVESIIMHCDWFFSSEDADKLEVPIDGSTEAAPSSNMDLLLLKVKEETRDPKERKHSRRTKKSIVTAPTTPDDEDFGFSERNIDYEISVRMKRQGMSHIKQSEAESTVNSETKQSEERIREVETHEKKIEVHERKSSSSSMKTGSQSSLEVKSTTESEGLGSSDQEASEKAKSYIRASKQAFQRNQYLPHKSSSTAMRKLSTESELSVISQKSNTSSNGKIEDLTIDRRKDKERIEKQYELALKDLENEDKLDNDDFALKVSAVSNEIVRLHSQDYEKEKHTKTEVSSVTSDYSTTTSSSTNFVTGDIKTPDTPGSRLDSDNFFSPDSDTESDLVTSMTETFDQRLKLLLSAENEPEKEAQLEHLLSPTEQTLPVNKHRRLRTSNTDPNLGQHLDAVTVKKTDSRSSLDDAALPDSAKLMHNDRPSQKEFKRGKSGENVRGRRPRPTTLANTGSIPTRSENEKEKSVVQQSTFSKARRKTQPVGSTSNSQLLTPTEQTVNKLVIESSTSPSERSPSPSKKVSRIEVVLTLQKKEGLSTAPVANTCGKTEVTTGNTKQQGFNQNEKELFRKKKDQKIDWNENRTASRRRHTLGGGKDLKDYETMLSVCVNGTHEKERKTSAFERLKPFGLESKQLENLTMKSWLRHQKSAGDLFTDCGSKKSADEIGLLSKHLGIAPKDNRTAIDNKRQVITSSEKRNIPKSKTLDAHPQKLAAKPRFYDIESYL</sequence>
<dbReference type="InterPro" id="IPR011993">
    <property type="entry name" value="PH-like_dom_sf"/>
</dbReference>
<feature type="domain" description="Rho-GAP" evidence="4">
    <location>
        <begin position="363"/>
        <end position="555"/>
    </location>
</feature>
<feature type="compositionally biased region" description="Low complexity" evidence="2">
    <location>
        <begin position="827"/>
        <end position="847"/>
    </location>
</feature>